<evidence type="ECO:0000259" key="8">
    <source>
        <dbReference type="PROSITE" id="PS50271"/>
    </source>
</evidence>
<dbReference type="EnsemblMetazoa" id="Aqu2.1.23248_001">
    <property type="protein sequence ID" value="Aqu2.1.23248_001"/>
    <property type="gene ID" value="Aqu2.1.23248"/>
</dbReference>
<keyword evidence="5" id="KW-0175">Coiled coil</keyword>
<dbReference type="PANTHER" id="PTHR24007:SF7">
    <property type="entry name" value="BRCA1-ASSOCIATED PROTEIN"/>
    <property type="match status" value="1"/>
</dbReference>
<feature type="domain" description="UBP-type" evidence="8">
    <location>
        <begin position="271"/>
        <end position="363"/>
    </location>
</feature>
<feature type="compositionally biased region" description="Polar residues" evidence="6">
    <location>
        <begin position="34"/>
        <end position="63"/>
    </location>
</feature>
<dbReference type="SUPFAM" id="SSF57850">
    <property type="entry name" value="RING/U-box"/>
    <property type="match status" value="1"/>
</dbReference>
<dbReference type="InParanoid" id="A0A1X7U6F5"/>
<feature type="region of interest" description="Disordered" evidence="6">
    <location>
        <begin position="512"/>
        <end position="550"/>
    </location>
</feature>
<dbReference type="AlphaFoldDB" id="A0A1X7U6F5"/>
<dbReference type="InterPro" id="IPR047243">
    <property type="entry name" value="RING-H2_BRAP2"/>
</dbReference>
<dbReference type="Pfam" id="PF13923">
    <property type="entry name" value="zf-C3HC4_2"/>
    <property type="match status" value="1"/>
</dbReference>
<dbReference type="SMART" id="SM00290">
    <property type="entry name" value="ZnF_UBP"/>
    <property type="match status" value="1"/>
</dbReference>
<dbReference type="GO" id="GO:0008270">
    <property type="term" value="F:zinc ion binding"/>
    <property type="evidence" value="ECO:0007669"/>
    <property type="project" value="UniProtKB-KW"/>
</dbReference>
<evidence type="ECO:0008006" key="11">
    <source>
        <dbReference type="Google" id="ProtNLM"/>
    </source>
</evidence>
<evidence type="ECO:0000256" key="3">
    <source>
        <dbReference type="ARBA" id="ARBA00022833"/>
    </source>
</evidence>
<protein>
    <recommendedName>
        <fullName evidence="11">BRCA1-associated protein</fullName>
    </recommendedName>
</protein>
<dbReference type="Proteomes" id="UP000007879">
    <property type="component" value="Unassembled WGS sequence"/>
</dbReference>
<dbReference type="PANTHER" id="PTHR24007">
    <property type="entry name" value="BRCA1-ASSOCIATED PROTEIN"/>
    <property type="match status" value="1"/>
</dbReference>
<feature type="coiled-coil region" evidence="5">
    <location>
        <begin position="479"/>
        <end position="506"/>
    </location>
</feature>
<organism evidence="9">
    <name type="scientific">Amphimedon queenslandica</name>
    <name type="common">Sponge</name>
    <dbReference type="NCBI Taxonomy" id="400682"/>
    <lineage>
        <taxon>Eukaryota</taxon>
        <taxon>Metazoa</taxon>
        <taxon>Porifera</taxon>
        <taxon>Demospongiae</taxon>
        <taxon>Heteroscleromorpha</taxon>
        <taxon>Haplosclerida</taxon>
        <taxon>Niphatidae</taxon>
        <taxon>Amphimedon</taxon>
    </lineage>
</organism>
<dbReference type="eggNOG" id="KOG0804">
    <property type="taxonomic scope" value="Eukaryota"/>
</dbReference>
<sequence>MADKSKEACDGPSRRGKGGDSVVIRIAVDEKNNTEQSISNWSQSLNFNPSGLSSTETNTSQASLGRRRVQELRLERYASQSSSITSDDVPLKELPDNIPFFSGIPSVEVIKGIIHLFRDRSRPVEECTSEVLCVLGVPAHISLNDFLTFISASLSSLLALQVVRDSTPNQYMVLLTFKNKLQAEEFYLHYNMKRYSSMEKRICQLVYASQIEVIRSSRDSLTSPAAPSEGLTELPSCPVCLEKLDESVLTILCNHSFHTDCITRWEDSTCPVCRYTQIPEPSSENTCSKCDSNENLWICLVCGHVGCGRYHGGHAQEHFTSTQHTFSMQLGTQRVWDYIGDNYVHRLVQNKGDGKMVEIPGQEELGEDEKIDSLQLEYTYLLTSQLESQRLYFEEKLTRVEEEAREQISQLEGRCRSTVIEKERLEEKMEEERKEREKKYQQLHGRLTKVLNELGEEKELNKCMSDNQKVFCERFALLEEETEAKLRKKDKDIEDLREQVKDLMFALDVQQKISQSSPEKQQEFREGHMVVTHTPPGKRGGGGRGRRGKH</sequence>
<reference evidence="10" key="1">
    <citation type="journal article" date="2010" name="Nature">
        <title>The Amphimedon queenslandica genome and the evolution of animal complexity.</title>
        <authorList>
            <person name="Srivastava M."/>
            <person name="Simakov O."/>
            <person name="Chapman J."/>
            <person name="Fahey B."/>
            <person name="Gauthier M.E."/>
            <person name="Mitros T."/>
            <person name="Richards G.S."/>
            <person name="Conaco C."/>
            <person name="Dacre M."/>
            <person name="Hellsten U."/>
            <person name="Larroux C."/>
            <person name="Putnam N.H."/>
            <person name="Stanke M."/>
            <person name="Adamska M."/>
            <person name="Darling A."/>
            <person name="Degnan S.M."/>
            <person name="Oakley T.H."/>
            <person name="Plachetzki D.C."/>
            <person name="Zhai Y."/>
            <person name="Adamski M."/>
            <person name="Calcino A."/>
            <person name="Cummins S.F."/>
            <person name="Goodstein D.M."/>
            <person name="Harris C."/>
            <person name="Jackson D.J."/>
            <person name="Leys S.P."/>
            <person name="Shu S."/>
            <person name="Woodcroft B.J."/>
            <person name="Vervoort M."/>
            <person name="Kosik K.S."/>
            <person name="Manning G."/>
            <person name="Degnan B.M."/>
            <person name="Rokhsar D.S."/>
        </authorList>
    </citation>
    <scope>NUCLEOTIDE SEQUENCE [LARGE SCALE GENOMIC DNA]</scope>
</reference>
<keyword evidence="3" id="KW-0862">Zinc</keyword>
<proteinExistence type="predicted"/>
<dbReference type="PROSITE" id="PS50271">
    <property type="entry name" value="ZF_UBP"/>
    <property type="match status" value="1"/>
</dbReference>
<dbReference type="EnsemblMetazoa" id="XM_020000420.1">
    <property type="protein sequence ID" value="XP_019855979.1"/>
    <property type="gene ID" value="LOC100633522"/>
</dbReference>
<dbReference type="InterPro" id="IPR011422">
    <property type="entry name" value="BRAP2/ETP1_RRM"/>
</dbReference>
<dbReference type="Pfam" id="PF02148">
    <property type="entry name" value="zf-UBP"/>
    <property type="match status" value="1"/>
</dbReference>
<dbReference type="InterPro" id="IPR013083">
    <property type="entry name" value="Znf_RING/FYVE/PHD"/>
</dbReference>
<dbReference type="Gene3D" id="3.30.40.10">
    <property type="entry name" value="Zinc/RING finger domain, C3HC4 (zinc finger)"/>
    <property type="match status" value="2"/>
</dbReference>
<accession>A0A1X7U6F5</accession>
<gene>
    <name evidence="9" type="primary">100633522</name>
</gene>
<dbReference type="PROSITE" id="PS50089">
    <property type="entry name" value="ZF_RING_2"/>
    <property type="match status" value="1"/>
</dbReference>
<feature type="domain" description="RING-type" evidence="7">
    <location>
        <begin position="237"/>
        <end position="274"/>
    </location>
</feature>
<dbReference type="GO" id="GO:0061630">
    <property type="term" value="F:ubiquitin protein ligase activity"/>
    <property type="evidence" value="ECO:0007669"/>
    <property type="project" value="TreeGrafter"/>
</dbReference>
<feature type="compositionally biased region" description="Basic and acidic residues" evidence="6">
    <location>
        <begin position="1"/>
        <end position="13"/>
    </location>
</feature>
<keyword evidence="2 4" id="KW-0863">Zinc-finger</keyword>
<evidence type="ECO:0000256" key="5">
    <source>
        <dbReference type="SAM" id="Coils"/>
    </source>
</evidence>
<dbReference type="SMART" id="SM00184">
    <property type="entry name" value="RING"/>
    <property type="match status" value="1"/>
</dbReference>
<reference evidence="9" key="2">
    <citation type="submission" date="2017-05" db="UniProtKB">
        <authorList>
            <consortium name="EnsemblMetazoa"/>
        </authorList>
    </citation>
    <scope>IDENTIFICATION</scope>
</reference>
<evidence type="ECO:0000256" key="1">
    <source>
        <dbReference type="ARBA" id="ARBA00022723"/>
    </source>
</evidence>
<dbReference type="InterPro" id="IPR001841">
    <property type="entry name" value="Znf_RING"/>
</dbReference>
<dbReference type="KEGG" id="aqu:100633522"/>
<evidence type="ECO:0000256" key="4">
    <source>
        <dbReference type="PROSITE-ProRule" id="PRU00502"/>
    </source>
</evidence>
<dbReference type="CDD" id="cd16457">
    <property type="entry name" value="RING-H2_BRAP2"/>
    <property type="match status" value="1"/>
</dbReference>
<dbReference type="GO" id="GO:0005737">
    <property type="term" value="C:cytoplasm"/>
    <property type="evidence" value="ECO:0007669"/>
    <property type="project" value="TreeGrafter"/>
</dbReference>
<evidence type="ECO:0000256" key="6">
    <source>
        <dbReference type="SAM" id="MobiDB-lite"/>
    </source>
</evidence>
<keyword evidence="10" id="KW-1185">Reference proteome</keyword>
<dbReference type="STRING" id="400682.A0A1X7U6F5"/>
<evidence type="ECO:0000259" key="7">
    <source>
        <dbReference type="PROSITE" id="PS50089"/>
    </source>
</evidence>
<feature type="coiled-coil region" evidence="5">
    <location>
        <begin position="394"/>
        <end position="446"/>
    </location>
</feature>
<dbReference type="InterPro" id="IPR001607">
    <property type="entry name" value="Znf_UBP"/>
</dbReference>
<evidence type="ECO:0000313" key="9">
    <source>
        <dbReference type="EnsemblMetazoa" id="Aqu2.1.23248_001"/>
    </source>
</evidence>
<evidence type="ECO:0000256" key="2">
    <source>
        <dbReference type="ARBA" id="ARBA00022771"/>
    </source>
</evidence>
<dbReference type="Pfam" id="PF07576">
    <property type="entry name" value="BRAP2"/>
    <property type="match status" value="1"/>
</dbReference>
<keyword evidence="1" id="KW-0479">Metal-binding</keyword>
<dbReference type="GO" id="GO:0007265">
    <property type="term" value="P:Ras protein signal transduction"/>
    <property type="evidence" value="ECO:0007669"/>
    <property type="project" value="TreeGrafter"/>
</dbReference>
<dbReference type="OrthoDB" id="273556at2759"/>
<dbReference type="GO" id="GO:0016567">
    <property type="term" value="P:protein ubiquitination"/>
    <property type="evidence" value="ECO:0007669"/>
    <property type="project" value="TreeGrafter"/>
</dbReference>
<name>A0A1X7U6F5_AMPQE</name>
<feature type="region of interest" description="Disordered" evidence="6">
    <location>
        <begin position="1"/>
        <end position="65"/>
    </location>
</feature>
<evidence type="ECO:0000313" key="10">
    <source>
        <dbReference type="Proteomes" id="UP000007879"/>
    </source>
</evidence>